<dbReference type="Proteomes" id="UP000887565">
    <property type="component" value="Unplaced"/>
</dbReference>
<keyword evidence="1" id="KW-1185">Reference proteome</keyword>
<proteinExistence type="predicted"/>
<evidence type="ECO:0000313" key="2">
    <source>
        <dbReference type="WBParaSite" id="nRc.2.0.1.t34693-RA"/>
    </source>
</evidence>
<evidence type="ECO:0000313" key="1">
    <source>
        <dbReference type="Proteomes" id="UP000887565"/>
    </source>
</evidence>
<name>A0A915K9V5_ROMCU</name>
<protein>
    <submittedName>
        <fullName evidence="2">Uncharacterized protein</fullName>
    </submittedName>
</protein>
<accession>A0A915K9V5</accession>
<dbReference type="AlphaFoldDB" id="A0A915K9V5"/>
<dbReference type="WBParaSite" id="nRc.2.0.1.t34693-RA">
    <property type="protein sequence ID" value="nRc.2.0.1.t34693-RA"/>
    <property type="gene ID" value="nRc.2.0.1.g34693"/>
</dbReference>
<sequence>MLKQTKHQEEGNVNKKEDIKSKEGKYEKSVITLLINRLESSNWEFAHLGIHSIENSRDWESLTWEFAQLRICVTLLTYNHLVQSMSSKTLNTTDASSSRPTFVVNFDLSSVICQESSNHDDLKIFPISILCDGKRDCFPNPGMDDETFPYCCKLTTLILRD</sequence>
<organism evidence="1 2">
    <name type="scientific">Romanomermis culicivorax</name>
    <name type="common">Nematode worm</name>
    <dbReference type="NCBI Taxonomy" id="13658"/>
    <lineage>
        <taxon>Eukaryota</taxon>
        <taxon>Metazoa</taxon>
        <taxon>Ecdysozoa</taxon>
        <taxon>Nematoda</taxon>
        <taxon>Enoplea</taxon>
        <taxon>Dorylaimia</taxon>
        <taxon>Mermithida</taxon>
        <taxon>Mermithoidea</taxon>
        <taxon>Mermithidae</taxon>
        <taxon>Romanomermis</taxon>
    </lineage>
</organism>
<reference evidence="2" key="1">
    <citation type="submission" date="2022-11" db="UniProtKB">
        <authorList>
            <consortium name="WormBaseParasite"/>
        </authorList>
    </citation>
    <scope>IDENTIFICATION</scope>
</reference>